<feature type="non-terminal residue" evidence="1">
    <location>
        <position position="1"/>
    </location>
</feature>
<evidence type="ECO:0000313" key="1">
    <source>
        <dbReference type="EMBL" id="KAA8908651.1"/>
    </source>
</evidence>
<dbReference type="InParanoid" id="A0A5J5F032"/>
<dbReference type="EMBL" id="VXIS01000066">
    <property type="protein sequence ID" value="KAA8908651.1"/>
    <property type="molecule type" value="Genomic_DNA"/>
</dbReference>
<reference evidence="1 2" key="1">
    <citation type="submission" date="2019-09" db="EMBL/GenBank/DDBJ databases">
        <title>Draft genome of the ectomycorrhizal ascomycete Sphaerosporella brunnea.</title>
        <authorList>
            <consortium name="DOE Joint Genome Institute"/>
            <person name="Benucci G.M."/>
            <person name="Marozzi G."/>
            <person name="Antonielli L."/>
            <person name="Sanchez S."/>
            <person name="Marco P."/>
            <person name="Wang X."/>
            <person name="Falini L.B."/>
            <person name="Barry K."/>
            <person name="Haridas S."/>
            <person name="Lipzen A."/>
            <person name="Labutti K."/>
            <person name="Grigoriev I.V."/>
            <person name="Murat C."/>
            <person name="Martin F."/>
            <person name="Albertini E."/>
            <person name="Donnini D."/>
            <person name="Bonito G."/>
        </authorList>
    </citation>
    <scope>NUCLEOTIDE SEQUENCE [LARGE SCALE GENOMIC DNA]</scope>
    <source>
        <strain evidence="1 2">Sb_GMNB300</strain>
    </source>
</reference>
<dbReference type="AlphaFoldDB" id="A0A5J5F032"/>
<comment type="caution">
    <text evidence="1">The sequence shown here is derived from an EMBL/GenBank/DDBJ whole genome shotgun (WGS) entry which is preliminary data.</text>
</comment>
<sequence>IHSIVAVTGLSGHAFGSWRSRETRRMWLHDFLPWDVPNVRVLTYGYNVDLTRTNNFATEYLREFICELERTRNSPEVSIRPGIL</sequence>
<evidence type="ECO:0000313" key="2">
    <source>
        <dbReference type="Proteomes" id="UP000326924"/>
    </source>
</evidence>
<name>A0A5J5F032_9PEZI</name>
<gene>
    <name evidence="1" type="ORF">FN846DRAFT_777136</name>
</gene>
<keyword evidence="2" id="KW-1185">Reference proteome</keyword>
<protein>
    <submittedName>
        <fullName evidence="1">Uncharacterized protein</fullName>
    </submittedName>
</protein>
<dbReference type="Proteomes" id="UP000326924">
    <property type="component" value="Unassembled WGS sequence"/>
</dbReference>
<accession>A0A5J5F032</accession>
<organism evidence="1 2">
    <name type="scientific">Sphaerosporella brunnea</name>
    <dbReference type="NCBI Taxonomy" id="1250544"/>
    <lineage>
        <taxon>Eukaryota</taxon>
        <taxon>Fungi</taxon>
        <taxon>Dikarya</taxon>
        <taxon>Ascomycota</taxon>
        <taxon>Pezizomycotina</taxon>
        <taxon>Pezizomycetes</taxon>
        <taxon>Pezizales</taxon>
        <taxon>Pyronemataceae</taxon>
        <taxon>Sphaerosporella</taxon>
    </lineage>
</organism>
<dbReference type="OrthoDB" id="5086500at2759"/>
<proteinExistence type="predicted"/>